<dbReference type="RefSeq" id="WP_222424953.1">
    <property type="nucleotide sequence ID" value="NZ_ML675590.1"/>
</dbReference>
<protein>
    <submittedName>
        <fullName evidence="2">Uncharacterized protein</fullName>
    </submittedName>
</protein>
<dbReference type="EMBL" id="VOAH01000015">
    <property type="protein sequence ID" value="TVP39426.1"/>
    <property type="molecule type" value="Genomic_DNA"/>
</dbReference>
<dbReference type="Proteomes" id="UP000315289">
    <property type="component" value="Unassembled WGS sequence"/>
</dbReference>
<keyword evidence="3" id="KW-1185">Reference proteome</keyword>
<evidence type="ECO:0000313" key="3">
    <source>
        <dbReference type="Proteomes" id="UP000315289"/>
    </source>
</evidence>
<evidence type="ECO:0000313" key="2">
    <source>
        <dbReference type="EMBL" id="TVP39426.1"/>
    </source>
</evidence>
<reference evidence="2 3" key="1">
    <citation type="journal article" date="2019" name="Front. Microbiol.">
        <title>Ammonia Oxidation by the Arctic Terrestrial Thaumarchaeote Candidatus Nitrosocosmicus arcticus Is Stimulated by Increasing Temperatures.</title>
        <authorList>
            <person name="Alves R.J.E."/>
            <person name="Kerou M."/>
            <person name="Zappe A."/>
            <person name="Bittner R."/>
            <person name="Abby S.S."/>
            <person name="Schmidt H.A."/>
            <person name="Pfeifer K."/>
            <person name="Schleper C."/>
        </authorList>
    </citation>
    <scope>NUCLEOTIDE SEQUENCE [LARGE SCALE GENOMIC DNA]</scope>
    <source>
        <strain evidence="2 3">Kfb</strain>
    </source>
</reference>
<feature type="region of interest" description="Disordered" evidence="1">
    <location>
        <begin position="34"/>
        <end position="55"/>
    </location>
</feature>
<accession>A0A557SS40</accession>
<organism evidence="2 3">
    <name type="scientific">Candidatus Nitrosocosmicus arcticus</name>
    <dbReference type="NCBI Taxonomy" id="2035267"/>
    <lineage>
        <taxon>Archaea</taxon>
        <taxon>Nitrososphaerota</taxon>
        <taxon>Nitrososphaeria</taxon>
        <taxon>Nitrososphaerales</taxon>
        <taxon>Nitrososphaeraceae</taxon>
        <taxon>Candidatus Nitrosocosmicus</taxon>
    </lineage>
</organism>
<evidence type="ECO:0000256" key="1">
    <source>
        <dbReference type="SAM" id="MobiDB-lite"/>
    </source>
</evidence>
<sequence>MKMQELKFSIIIFCALGILGLLIGSPDISTIIATSLPSPSPSPSPQQDSAGISDSIEDSALVNLSQALQEDKEDGDQNGGENWDKAIDNLEEELGFPVDDDVEEALMNITEVHLNNMSNQ</sequence>
<name>A0A557SS40_9ARCH</name>
<proteinExistence type="predicted"/>
<dbReference type="AlphaFoldDB" id="A0A557SS40"/>
<gene>
    <name evidence="2" type="ORF">NARC_150020</name>
</gene>
<comment type="caution">
    <text evidence="2">The sequence shown here is derived from an EMBL/GenBank/DDBJ whole genome shotgun (WGS) entry which is preliminary data.</text>
</comment>